<dbReference type="Proteomes" id="UP000309128">
    <property type="component" value="Unassembled WGS sequence"/>
</dbReference>
<dbReference type="GO" id="GO:0003677">
    <property type="term" value="F:DNA binding"/>
    <property type="evidence" value="ECO:0007669"/>
    <property type="project" value="UniProtKB-KW"/>
</dbReference>
<evidence type="ECO:0000256" key="1">
    <source>
        <dbReference type="ARBA" id="ARBA00023015"/>
    </source>
</evidence>
<dbReference type="PRINTS" id="PR00035">
    <property type="entry name" value="HTHGNTR"/>
</dbReference>
<dbReference type="PROSITE" id="PS50949">
    <property type="entry name" value="HTH_GNTR"/>
    <property type="match status" value="1"/>
</dbReference>
<keyword evidence="7" id="KW-1185">Reference proteome</keyword>
<feature type="region of interest" description="Disordered" evidence="4">
    <location>
        <begin position="268"/>
        <end position="291"/>
    </location>
</feature>
<evidence type="ECO:0000256" key="3">
    <source>
        <dbReference type="ARBA" id="ARBA00023163"/>
    </source>
</evidence>
<feature type="domain" description="HTH gntR-type" evidence="5">
    <location>
        <begin position="9"/>
        <end position="77"/>
    </location>
</feature>
<dbReference type="Pfam" id="PF07702">
    <property type="entry name" value="UTRA"/>
    <property type="match status" value="1"/>
</dbReference>
<dbReference type="Gene3D" id="3.40.1410.10">
    <property type="entry name" value="Chorismate lyase-like"/>
    <property type="match status" value="1"/>
</dbReference>
<organism evidence="6 7">
    <name type="scientific">Nonomuraea turkmeniaca</name>
    <dbReference type="NCBI Taxonomy" id="103838"/>
    <lineage>
        <taxon>Bacteria</taxon>
        <taxon>Bacillati</taxon>
        <taxon>Actinomycetota</taxon>
        <taxon>Actinomycetes</taxon>
        <taxon>Streptosporangiales</taxon>
        <taxon>Streptosporangiaceae</taxon>
        <taxon>Nonomuraea</taxon>
    </lineage>
</organism>
<dbReference type="SUPFAM" id="SSF64288">
    <property type="entry name" value="Chorismate lyase-like"/>
    <property type="match status" value="1"/>
</dbReference>
<dbReference type="EMBL" id="VCKY01000007">
    <property type="protein sequence ID" value="TMR24759.1"/>
    <property type="molecule type" value="Genomic_DNA"/>
</dbReference>
<dbReference type="InterPro" id="IPR011663">
    <property type="entry name" value="UTRA"/>
</dbReference>
<dbReference type="InterPro" id="IPR000524">
    <property type="entry name" value="Tscrpt_reg_HTH_GntR"/>
</dbReference>
<dbReference type="CDD" id="cd07377">
    <property type="entry name" value="WHTH_GntR"/>
    <property type="match status" value="1"/>
</dbReference>
<gene>
    <name evidence="6" type="ORF">ETD86_03205</name>
</gene>
<keyword evidence="1" id="KW-0805">Transcription regulation</keyword>
<dbReference type="OrthoDB" id="3517754at2"/>
<keyword evidence="2" id="KW-0238">DNA-binding</keyword>
<dbReference type="PANTHER" id="PTHR44846:SF17">
    <property type="entry name" value="GNTR-FAMILY TRANSCRIPTIONAL REGULATOR"/>
    <property type="match status" value="1"/>
</dbReference>
<proteinExistence type="predicted"/>
<evidence type="ECO:0000256" key="2">
    <source>
        <dbReference type="ARBA" id="ARBA00023125"/>
    </source>
</evidence>
<dbReference type="InterPro" id="IPR036390">
    <property type="entry name" value="WH_DNA-bd_sf"/>
</dbReference>
<name>A0A5S4FVM4_9ACTN</name>
<dbReference type="InterPro" id="IPR050679">
    <property type="entry name" value="Bact_HTH_transcr_reg"/>
</dbReference>
<accession>A0A5S4FVM4</accession>
<sequence length="291" mass="32982">METTTDDKDARWRVIATDLRAAILDGRYPPGGALPSEPELVRTYDVSRPTVRKAIDTLVSEGLAYVMRGRGSFVRPMPERRTILITDRDRPDLAAPGNHPDVQAFGWDLAHRDREPEAPLFTGEKTPANRDVAIMLGVRPGHPVIHRRSMWHRGHTAAIHGASARLEINSYTNADMLPDWDDPKRLAQYRKRPGLFYQSLYREHSPVRWMTLTTARIAYEDERAALGMDYAEAVLIIRRTMAHPNGHPIEVTEVKAPANRYEIGHHRELADEPEADLRPQELSDNGIDLVI</sequence>
<feature type="compositionally biased region" description="Basic and acidic residues" evidence="4">
    <location>
        <begin position="268"/>
        <end position="281"/>
    </location>
</feature>
<evidence type="ECO:0000256" key="4">
    <source>
        <dbReference type="SAM" id="MobiDB-lite"/>
    </source>
</evidence>
<dbReference type="GO" id="GO:0045892">
    <property type="term" value="P:negative regulation of DNA-templated transcription"/>
    <property type="evidence" value="ECO:0007669"/>
    <property type="project" value="TreeGrafter"/>
</dbReference>
<reference evidence="6 7" key="1">
    <citation type="submission" date="2019-05" db="EMBL/GenBank/DDBJ databases">
        <title>Draft genome sequence of Nonomuraea turkmeniaca DSM 43926.</title>
        <authorList>
            <person name="Saricaoglu S."/>
            <person name="Isik K."/>
        </authorList>
    </citation>
    <scope>NUCLEOTIDE SEQUENCE [LARGE SCALE GENOMIC DNA]</scope>
    <source>
        <strain evidence="6 7">DSM 43926</strain>
    </source>
</reference>
<dbReference type="SMART" id="SM00345">
    <property type="entry name" value="HTH_GNTR"/>
    <property type="match status" value="1"/>
</dbReference>
<dbReference type="AlphaFoldDB" id="A0A5S4FVM4"/>
<dbReference type="GO" id="GO:0003700">
    <property type="term" value="F:DNA-binding transcription factor activity"/>
    <property type="evidence" value="ECO:0007669"/>
    <property type="project" value="InterPro"/>
</dbReference>
<dbReference type="SUPFAM" id="SSF46785">
    <property type="entry name" value="Winged helix' DNA-binding domain"/>
    <property type="match status" value="1"/>
</dbReference>
<dbReference type="InterPro" id="IPR036388">
    <property type="entry name" value="WH-like_DNA-bd_sf"/>
</dbReference>
<evidence type="ECO:0000313" key="6">
    <source>
        <dbReference type="EMBL" id="TMR24759.1"/>
    </source>
</evidence>
<dbReference type="Pfam" id="PF00392">
    <property type="entry name" value="GntR"/>
    <property type="match status" value="1"/>
</dbReference>
<dbReference type="Gene3D" id="1.10.10.10">
    <property type="entry name" value="Winged helix-like DNA-binding domain superfamily/Winged helix DNA-binding domain"/>
    <property type="match status" value="1"/>
</dbReference>
<keyword evidence="3" id="KW-0804">Transcription</keyword>
<dbReference type="PANTHER" id="PTHR44846">
    <property type="entry name" value="MANNOSYL-D-GLYCERATE TRANSPORT/METABOLISM SYSTEM REPRESSOR MNGR-RELATED"/>
    <property type="match status" value="1"/>
</dbReference>
<dbReference type="RefSeq" id="WP_138664564.1">
    <property type="nucleotide sequence ID" value="NZ_VCKY01000007.1"/>
</dbReference>
<evidence type="ECO:0000259" key="5">
    <source>
        <dbReference type="PROSITE" id="PS50949"/>
    </source>
</evidence>
<comment type="caution">
    <text evidence="6">The sequence shown here is derived from an EMBL/GenBank/DDBJ whole genome shotgun (WGS) entry which is preliminary data.</text>
</comment>
<evidence type="ECO:0000313" key="7">
    <source>
        <dbReference type="Proteomes" id="UP000309128"/>
    </source>
</evidence>
<dbReference type="InterPro" id="IPR028978">
    <property type="entry name" value="Chorismate_lyase_/UTRA_dom_sf"/>
</dbReference>
<protein>
    <submittedName>
        <fullName evidence="6">GntR family transcriptional regulator</fullName>
    </submittedName>
</protein>